<reference evidence="1 2" key="1">
    <citation type="journal article" date="2018" name="Nat. Ecol. Evol.">
        <title>Shark genomes provide insights into elasmobranch evolution and the origin of vertebrates.</title>
        <authorList>
            <person name="Hara Y"/>
            <person name="Yamaguchi K"/>
            <person name="Onimaru K"/>
            <person name="Kadota M"/>
            <person name="Koyanagi M"/>
            <person name="Keeley SD"/>
            <person name="Tatsumi K"/>
            <person name="Tanaka K"/>
            <person name="Motone F"/>
            <person name="Kageyama Y"/>
            <person name="Nozu R"/>
            <person name="Adachi N"/>
            <person name="Nishimura O"/>
            <person name="Nakagawa R"/>
            <person name="Tanegashima C"/>
            <person name="Kiyatake I"/>
            <person name="Matsumoto R"/>
            <person name="Murakumo K"/>
            <person name="Nishida K"/>
            <person name="Terakita A"/>
            <person name="Kuratani S"/>
            <person name="Sato K"/>
            <person name="Hyodo S Kuraku.S."/>
        </authorList>
    </citation>
    <scope>NUCLEOTIDE SEQUENCE [LARGE SCALE GENOMIC DNA]</scope>
</reference>
<accession>A0A401NNE7</accession>
<evidence type="ECO:0000313" key="2">
    <source>
        <dbReference type="Proteomes" id="UP000288216"/>
    </source>
</evidence>
<keyword evidence="2" id="KW-1185">Reference proteome</keyword>
<evidence type="ECO:0000313" key="1">
    <source>
        <dbReference type="EMBL" id="GCB62379.1"/>
    </source>
</evidence>
<proteinExistence type="predicted"/>
<dbReference type="Proteomes" id="UP000288216">
    <property type="component" value="Unassembled WGS sequence"/>
</dbReference>
<sequence>MRIAHHGDGFQFSHHLCHSHQQACVCSRRTACYGFSPELNLSICIDMWQLTAIFFSYLCWRSMPKKLPSIKFPLYIQVDEMQDVELHYHTKYHPQEDRWKAHKHILYIVILNNCRKYIENNFILT</sequence>
<gene>
    <name evidence="1" type="ORF">scyTo_0011457</name>
</gene>
<comment type="caution">
    <text evidence="1">The sequence shown here is derived from an EMBL/GenBank/DDBJ whole genome shotgun (WGS) entry which is preliminary data.</text>
</comment>
<protein>
    <submittedName>
        <fullName evidence="1">Uncharacterized protein</fullName>
    </submittedName>
</protein>
<dbReference type="AlphaFoldDB" id="A0A401NNE7"/>
<organism evidence="1 2">
    <name type="scientific">Scyliorhinus torazame</name>
    <name type="common">Cloudy catshark</name>
    <name type="synonym">Catulus torazame</name>
    <dbReference type="NCBI Taxonomy" id="75743"/>
    <lineage>
        <taxon>Eukaryota</taxon>
        <taxon>Metazoa</taxon>
        <taxon>Chordata</taxon>
        <taxon>Craniata</taxon>
        <taxon>Vertebrata</taxon>
        <taxon>Chondrichthyes</taxon>
        <taxon>Elasmobranchii</taxon>
        <taxon>Galeomorphii</taxon>
        <taxon>Galeoidea</taxon>
        <taxon>Carcharhiniformes</taxon>
        <taxon>Scyliorhinidae</taxon>
        <taxon>Scyliorhinus</taxon>
    </lineage>
</organism>
<dbReference type="EMBL" id="BFAA01005215">
    <property type="protein sequence ID" value="GCB62379.1"/>
    <property type="molecule type" value="Genomic_DNA"/>
</dbReference>
<name>A0A401NNE7_SCYTO</name>